<dbReference type="InterPro" id="IPR023271">
    <property type="entry name" value="Aquaporin-like"/>
</dbReference>
<dbReference type="Pfam" id="PF01226">
    <property type="entry name" value="Form_Nir_trans"/>
    <property type="match status" value="1"/>
</dbReference>
<evidence type="ECO:0000256" key="4">
    <source>
        <dbReference type="ARBA" id="ARBA00023136"/>
    </source>
</evidence>
<dbReference type="EMBL" id="QJSU01000010">
    <property type="protein sequence ID" value="PYE37999.1"/>
    <property type="molecule type" value="Genomic_DNA"/>
</dbReference>
<keyword evidence="2 6" id="KW-0812">Transmembrane</keyword>
<comment type="subcellular location">
    <subcellularLocation>
        <location evidence="1">Membrane</location>
        <topology evidence="1">Multi-pass membrane protein</topology>
    </subcellularLocation>
</comment>
<evidence type="ECO:0000256" key="6">
    <source>
        <dbReference type="SAM" id="Phobius"/>
    </source>
</evidence>
<keyword evidence="4 6" id="KW-0472">Membrane</keyword>
<dbReference type="PANTHER" id="PTHR30520:SF2">
    <property type="entry name" value="INNER MEMBRANE PROTEIN YFDC"/>
    <property type="match status" value="1"/>
</dbReference>
<evidence type="ECO:0000313" key="7">
    <source>
        <dbReference type="EMBL" id="PYE37999.1"/>
    </source>
</evidence>
<keyword evidence="8" id="KW-1185">Reference proteome</keyword>
<feature type="region of interest" description="Disordered" evidence="5">
    <location>
        <begin position="1"/>
        <end position="93"/>
    </location>
</feature>
<dbReference type="RefSeq" id="WP_245905721.1">
    <property type="nucleotide sequence ID" value="NZ_QJSU01000010.1"/>
</dbReference>
<dbReference type="Proteomes" id="UP000247746">
    <property type="component" value="Unassembled WGS sequence"/>
</dbReference>
<proteinExistence type="predicted"/>
<feature type="compositionally biased region" description="Basic and acidic residues" evidence="5">
    <location>
        <begin position="1"/>
        <end position="14"/>
    </location>
</feature>
<organism evidence="7 8">
    <name type="scientific">Psychrobacter fozii</name>
    <dbReference type="NCBI Taxonomy" id="198480"/>
    <lineage>
        <taxon>Bacteria</taxon>
        <taxon>Pseudomonadati</taxon>
        <taxon>Pseudomonadota</taxon>
        <taxon>Gammaproteobacteria</taxon>
        <taxon>Moraxellales</taxon>
        <taxon>Moraxellaceae</taxon>
        <taxon>Psychrobacter</taxon>
    </lineage>
</organism>
<evidence type="ECO:0000256" key="5">
    <source>
        <dbReference type="SAM" id="MobiDB-lite"/>
    </source>
</evidence>
<gene>
    <name evidence="7" type="ORF">DFP82_11080</name>
</gene>
<dbReference type="AlphaFoldDB" id="A0A2V4UGS3"/>
<evidence type="ECO:0000313" key="8">
    <source>
        <dbReference type="Proteomes" id="UP000247746"/>
    </source>
</evidence>
<name>A0A2V4UGS3_9GAMM</name>
<feature type="compositionally biased region" description="Low complexity" evidence="5">
    <location>
        <begin position="65"/>
        <end position="77"/>
    </location>
</feature>
<evidence type="ECO:0000256" key="1">
    <source>
        <dbReference type="ARBA" id="ARBA00004141"/>
    </source>
</evidence>
<dbReference type="Gene3D" id="1.20.1080.10">
    <property type="entry name" value="Glycerol uptake facilitator protein"/>
    <property type="match status" value="1"/>
</dbReference>
<dbReference type="GO" id="GO:0015499">
    <property type="term" value="F:formate transmembrane transporter activity"/>
    <property type="evidence" value="ECO:0007669"/>
    <property type="project" value="TreeGrafter"/>
</dbReference>
<feature type="transmembrane region" description="Helical" evidence="6">
    <location>
        <begin position="212"/>
        <end position="239"/>
    </location>
</feature>
<keyword evidence="3 6" id="KW-1133">Transmembrane helix</keyword>
<protein>
    <submittedName>
        <fullName evidence="7">Formate/nitrite transporter FocA (FNT family)</fullName>
    </submittedName>
</protein>
<comment type="caution">
    <text evidence="7">The sequence shown here is derived from an EMBL/GenBank/DDBJ whole genome shotgun (WGS) entry which is preliminary data.</text>
</comment>
<feature type="transmembrane region" description="Helical" evidence="6">
    <location>
        <begin position="168"/>
        <end position="191"/>
    </location>
</feature>
<accession>A0A2V4UGS3</accession>
<feature type="transmembrane region" description="Helical" evidence="6">
    <location>
        <begin position="332"/>
        <end position="354"/>
    </location>
</feature>
<feature type="transmembrane region" description="Helical" evidence="6">
    <location>
        <begin position="259"/>
        <end position="282"/>
    </location>
</feature>
<evidence type="ECO:0000256" key="3">
    <source>
        <dbReference type="ARBA" id="ARBA00022989"/>
    </source>
</evidence>
<sequence>MSQDIDSHTEHQKDLQTSSTDYEHLADDSHKEEFQRNQKEDHQENSQKESQENSPNDKAHDKANDNNNENTNETNVTEDLKDNDLPEEISDEDKETIKKVANDDNLSHAKSYASILVEQVMDAKETFERSLGSLFTSAFTAGLEIGISFFMILSAFALLSRVLPSEYALVLASLLYPIGFIIVVIGQSLLFTEQTSLLSLPVLNGIEPLTKLLRLWGIVIAGNVVGGCLFAALMIGLGLNMQLFSVSDIDAYAEHVLGFEWWVIFGSAVLAGWMMGVTAWLVTSARDTLSRIVLVTIITGSIGFLGLHHSIVGNIEVFSALLYGNTVSLWRYLVFLAVVLVGNTVGGVVFVAVLKNRTFLFEIEKVKEQTANAKERVDLRHR</sequence>
<dbReference type="GO" id="GO:0005886">
    <property type="term" value="C:plasma membrane"/>
    <property type="evidence" value="ECO:0007669"/>
    <property type="project" value="TreeGrafter"/>
</dbReference>
<reference evidence="7 8" key="1">
    <citation type="submission" date="2018-06" db="EMBL/GenBank/DDBJ databases">
        <title>Genomic Encyclopedia of Type Strains, Phase III (KMG-III): the genomes of soil and plant-associated and newly described type strains.</title>
        <authorList>
            <person name="Whitman W."/>
        </authorList>
    </citation>
    <scope>NUCLEOTIDE SEQUENCE [LARGE SCALE GENOMIC DNA]</scope>
    <source>
        <strain evidence="7 8">CECT 5889</strain>
    </source>
</reference>
<feature type="compositionally biased region" description="Basic and acidic residues" evidence="5">
    <location>
        <begin position="21"/>
        <end position="64"/>
    </location>
</feature>
<evidence type="ECO:0000256" key="2">
    <source>
        <dbReference type="ARBA" id="ARBA00022692"/>
    </source>
</evidence>
<dbReference type="PANTHER" id="PTHR30520">
    <property type="entry name" value="FORMATE TRANSPORTER-RELATED"/>
    <property type="match status" value="1"/>
</dbReference>
<feature type="transmembrane region" description="Helical" evidence="6">
    <location>
        <begin position="134"/>
        <end position="156"/>
    </location>
</feature>
<dbReference type="InterPro" id="IPR000292">
    <property type="entry name" value="For/NO2_transpt"/>
</dbReference>
<feature type="transmembrane region" description="Helical" evidence="6">
    <location>
        <begin position="289"/>
        <end position="312"/>
    </location>
</feature>